<evidence type="ECO:0000256" key="2">
    <source>
        <dbReference type="SAM" id="Phobius"/>
    </source>
</evidence>
<protein>
    <recommendedName>
        <fullName evidence="5">TrbL/VirB6 plasmid conjugal transfer protein</fullName>
    </recommendedName>
</protein>
<feature type="transmembrane region" description="Helical" evidence="2">
    <location>
        <begin position="27"/>
        <end position="49"/>
    </location>
</feature>
<keyword evidence="2" id="KW-1133">Transmembrane helix</keyword>
<dbReference type="InterPro" id="IPR045782">
    <property type="entry name" value="TrbL_3"/>
</dbReference>
<keyword evidence="2" id="KW-0472">Membrane</keyword>
<feature type="transmembrane region" description="Helical" evidence="2">
    <location>
        <begin position="155"/>
        <end position="174"/>
    </location>
</feature>
<feature type="transmembrane region" description="Helical" evidence="2">
    <location>
        <begin position="212"/>
        <end position="235"/>
    </location>
</feature>
<proteinExistence type="predicted"/>
<comment type="caution">
    <text evidence="3">The sequence shown here is derived from an EMBL/GenBank/DDBJ whole genome shotgun (WGS) entry which is preliminary data.</text>
</comment>
<evidence type="ECO:0008006" key="5">
    <source>
        <dbReference type="Google" id="ProtNLM"/>
    </source>
</evidence>
<evidence type="ECO:0000313" key="3">
    <source>
        <dbReference type="EMBL" id="MBB6174966.1"/>
    </source>
</evidence>
<feature type="transmembrane region" description="Helical" evidence="2">
    <location>
        <begin position="255"/>
        <end position="273"/>
    </location>
</feature>
<dbReference type="EMBL" id="JACHDS010000001">
    <property type="protein sequence ID" value="MBB6174966.1"/>
    <property type="molecule type" value="Genomic_DNA"/>
</dbReference>
<feature type="compositionally biased region" description="Basic and acidic residues" evidence="1">
    <location>
        <begin position="364"/>
        <end position="381"/>
    </location>
</feature>
<gene>
    <name evidence="3" type="ORF">HNR23_005026</name>
</gene>
<feature type="transmembrane region" description="Helical" evidence="2">
    <location>
        <begin position="180"/>
        <end position="200"/>
    </location>
</feature>
<organism evidence="3 4">
    <name type="scientific">Nocardiopsis mwathae</name>
    <dbReference type="NCBI Taxonomy" id="1472723"/>
    <lineage>
        <taxon>Bacteria</taxon>
        <taxon>Bacillati</taxon>
        <taxon>Actinomycetota</taxon>
        <taxon>Actinomycetes</taxon>
        <taxon>Streptosporangiales</taxon>
        <taxon>Nocardiopsidaceae</taxon>
        <taxon>Nocardiopsis</taxon>
    </lineage>
</organism>
<name>A0A7X0D8P4_9ACTN</name>
<keyword evidence="4" id="KW-1185">Reference proteome</keyword>
<keyword evidence="2" id="KW-0812">Transmembrane</keyword>
<evidence type="ECO:0000313" key="4">
    <source>
        <dbReference type="Proteomes" id="UP000546642"/>
    </source>
</evidence>
<feature type="transmembrane region" description="Helical" evidence="2">
    <location>
        <begin position="61"/>
        <end position="82"/>
    </location>
</feature>
<feature type="compositionally biased region" description="Polar residues" evidence="1">
    <location>
        <begin position="387"/>
        <end position="397"/>
    </location>
</feature>
<feature type="region of interest" description="Disordered" evidence="1">
    <location>
        <begin position="311"/>
        <end position="506"/>
    </location>
</feature>
<dbReference type="Pfam" id="PF19590">
    <property type="entry name" value="TrbL_3"/>
    <property type="match status" value="1"/>
</dbReference>
<dbReference type="AlphaFoldDB" id="A0A7X0D8P4"/>
<feature type="compositionally biased region" description="Basic residues" evidence="1">
    <location>
        <begin position="485"/>
        <end position="506"/>
    </location>
</feature>
<reference evidence="3 4" key="1">
    <citation type="submission" date="2020-08" db="EMBL/GenBank/DDBJ databases">
        <title>Sequencing the genomes of 1000 actinobacteria strains.</title>
        <authorList>
            <person name="Klenk H.-P."/>
        </authorList>
    </citation>
    <scope>NUCLEOTIDE SEQUENCE [LARGE SCALE GENOMIC DNA]</scope>
    <source>
        <strain evidence="3 4">DSM 46659</strain>
    </source>
</reference>
<feature type="compositionally biased region" description="Pro residues" evidence="1">
    <location>
        <begin position="464"/>
        <end position="478"/>
    </location>
</feature>
<evidence type="ECO:0000256" key="1">
    <source>
        <dbReference type="SAM" id="MobiDB-lite"/>
    </source>
</evidence>
<sequence length="506" mass="55875">MQDPAPEGEECGMLDYGCKVAQAFNGWLVSFVSEMVNAGLMPAAIGMLYTPPPTSGIRQGWSISLAVTNTVYVLVVTLAGVLVMTNPTVQASAGIKENLPRLLLGFIGANASWFLCRLMADVGNGVALSMLGDTATPDSVAAAIGRFLKDPVGELVIVVILIAVANFLMIFFFFATLIRVMMWLLLTAVAPLALACHALPQTDGLARMWWRAMSALLVIQVAQALVLRITVTVFLSREDMDFVDVGGTASSFMDVGLLICCIYVLARIPFWAFKRVFNYQASPVVRAAKFAISLLVFRNIGKALASQKAAKAAQTTAQHATRHPPRVQGRLTRAAPPRRPRWTQPELPIKLPASRSKQQPIPGIDRDIDPKAQRRLSERRRWVQPTLPDSPQGQRSKASAWRQETLPGFSTPRWRQDPIPNLKPPPRTRQDALFEATPQMRRPRSRPAPPSHPRQTAAPLRPTQHPPPSTPAPPPPSNAEPSQRRPVRPTPRHNRHQPTRQRRRRS</sequence>
<dbReference type="RefSeq" id="WP_184079346.1">
    <property type="nucleotide sequence ID" value="NZ_JACHDS010000001.1"/>
</dbReference>
<accession>A0A7X0D8P4</accession>
<dbReference type="Proteomes" id="UP000546642">
    <property type="component" value="Unassembled WGS sequence"/>
</dbReference>